<sequence>MTDVLGMILAGGRVDELLTLTEKRPKAAVPIFGIYRFIDFVLTNMMISEIDNVGVLSQYRPYSLMRHIGTGEHWDFIGRKRGVRILPPYKGIKESDWYKGTADAVYQNISYIEEFNPKYVLVAAADHIYQMDYRLLYRYHIEKDADVTVCFTMVREKTPWFGYGIIDKEGHLLGYQEKPKEPPSNWVSMTVYLFKSDLLKEILKENAGQDSHEFGRDVIPGLIGKTRIYGYKFKDLWAYARTIEMYYTTNMEYLKKRGILRRWILRTNLVEGCENQDRIPTRVLGDVSNSVIGNGCVIYGTVRNSILSPGVFVEKNAIVENSIIFHNTIIQRNAHLESVICDKNVNVGESCSIGTFGAEVPSREFSELLKSGITVLGKGVEVPEGTKIGANTVVYSTAKIIDKEIPPGSTLR</sequence>
<feature type="domain" description="Glucose-1-phosphate adenylyltransferase/Bifunctional protein GlmU-like C-terminal hexapeptide" evidence="10">
    <location>
        <begin position="285"/>
        <end position="375"/>
    </location>
</feature>
<evidence type="ECO:0000259" key="10">
    <source>
        <dbReference type="Pfam" id="PF24894"/>
    </source>
</evidence>
<dbReference type="SUPFAM" id="SSF51161">
    <property type="entry name" value="Trimeric LpxA-like enzymes"/>
    <property type="match status" value="1"/>
</dbReference>
<accession>A0A7C4THE7</accession>
<evidence type="ECO:0000256" key="8">
    <source>
        <dbReference type="ARBA" id="ARBA00023277"/>
    </source>
</evidence>
<keyword evidence="6" id="KW-0067">ATP-binding</keyword>
<dbReference type="AlphaFoldDB" id="A0A7C4THE7"/>
<evidence type="ECO:0000256" key="5">
    <source>
        <dbReference type="ARBA" id="ARBA00022741"/>
    </source>
</evidence>
<dbReference type="InterPro" id="IPR011831">
    <property type="entry name" value="ADP-Glc_PPase"/>
</dbReference>
<dbReference type="InterPro" id="IPR029044">
    <property type="entry name" value="Nucleotide-diphossugar_trans"/>
</dbReference>
<evidence type="ECO:0000256" key="1">
    <source>
        <dbReference type="ARBA" id="ARBA00010443"/>
    </source>
</evidence>
<dbReference type="InterPro" id="IPR005836">
    <property type="entry name" value="ADP_Glu_pyroP_CS"/>
</dbReference>
<evidence type="ECO:0000256" key="4">
    <source>
        <dbReference type="ARBA" id="ARBA00022695"/>
    </source>
</evidence>
<reference evidence="11" key="1">
    <citation type="journal article" date="2020" name="mSystems">
        <title>Genome- and Community-Level Interaction Insights into Carbon Utilization and Element Cycling Functions of Hydrothermarchaeota in Hydrothermal Sediment.</title>
        <authorList>
            <person name="Zhou Z."/>
            <person name="Liu Y."/>
            <person name="Xu W."/>
            <person name="Pan J."/>
            <person name="Luo Z.H."/>
            <person name="Li M."/>
        </authorList>
    </citation>
    <scope>NUCLEOTIDE SEQUENCE [LARGE SCALE GENOMIC DNA]</scope>
    <source>
        <strain evidence="11">SpSt-774</strain>
    </source>
</reference>
<gene>
    <name evidence="11" type="ORF">ENV60_01885</name>
</gene>
<dbReference type="PANTHER" id="PTHR43523">
    <property type="entry name" value="GLUCOSE-1-PHOSPHATE ADENYLYLTRANSFERASE-RELATED"/>
    <property type="match status" value="1"/>
</dbReference>
<evidence type="ECO:0000256" key="6">
    <source>
        <dbReference type="ARBA" id="ARBA00022840"/>
    </source>
</evidence>
<evidence type="ECO:0000256" key="2">
    <source>
        <dbReference type="ARBA" id="ARBA00022600"/>
    </source>
</evidence>
<dbReference type="SUPFAM" id="SSF53448">
    <property type="entry name" value="Nucleotide-diphospho-sugar transferases"/>
    <property type="match status" value="1"/>
</dbReference>
<evidence type="ECO:0000313" key="11">
    <source>
        <dbReference type="EMBL" id="HGV97029.1"/>
    </source>
</evidence>
<comment type="caution">
    <text evidence="11">The sequence shown here is derived from an EMBL/GenBank/DDBJ whole genome shotgun (WGS) entry which is preliminary data.</text>
</comment>
<comment type="similarity">
    <text evidence="1">Belongs to the bacterial/plant glucose-1-phosphate adenylyltransferase family.</text>
</comment>
<evidence type="ECO:0000256" key="7">
    <source>
        <dbReference type="ARBA" id="ARBA00023056"/>
    </source>
</evidence>
<keyword evidence="7" id="KW-0320">Glycogen biosynthesis</keyword>
<dbReference type="EMBL" id="DTGZ01000034">
    <property type="protein sequence ID" value="HGV97029.1"/>
    <property type="molecule type" value="Genomic_DNA"/>
</dbReference>
<dbReference type="GO" id="GO:0005978">
    <property type="term" value="P:glycogen biosynthetic process"/>
    <property type="evidence" value="ECO:0007669"/>
    <property type="project" value="UniProtKB-KW"/>
</dbReference>
<evidence type="ECO:0000256" key="3">
    <source>
        <dbReference type="ARBA" id="ARBA00022679"/>
    </source>
</evidence>
<dbReference type="InterPro" id="IPR005835">
    <property type="entry name" value="NTP_transferase_dom"/>
</dbReference>
<organism evidence="11">
    <name type="scientific">candidate division WOR-3 bacterium</name>
    <dbReference type="NCBI Taxonomy" id="2052148"/>
    <lineage>
        <taxon>Bacteria</taxon>
        <taxon>Bacteria division WOR-3</taxon>
    </lineage>
</organism>
<dbReference type="InterPro" id="IPR011004">
    <property type="entry name" value="Trimer_LpxA-like_sf"/>
</dbReference>
<dbReference type="Gene3D" id="3.90.550.10">
    <property type="entry name" value="Spore Coat Polysaccharide Biosynthesis Protein SpsA, Chain A"/>
    <property type="match status" value="1"/>
</dbReference>
<dbReference type="Pfam" id="PF24894">
    <property type="entry name" value="Hexapep_GlmU"/>
    <property type="match status" value="1"/>
</dbReference>
<dbReference type="CDD" id="cd04651">
    <property type="entry name" value="LbH_G1P_AT_C"/>
    <property type="match status" value="1"/>
</dbReference>
<protein>
    <submittedName>
        <fullName evidence="11">Glucose-1-phosphate adenylyltransferase</fullName>
    </submittedName>
</protein>
<keyword evidence="8" id="KW-0119">Carbohydrate metabolism</keyword>
<dbReference type="PROSITE" id="PS00809">
    <property type="entry name" value="ADP_GLC_PYROPHOSPH_2"/>
    <property type="match status" value="1"/>
</dbReference>
<name>A0A7C4THE7_UNCW3</name>
<keyword evidence="5" id="KW-0547">Nucleotide-binding</keyword>
<evidence type="ECO:0000259" key="9">
    <source>
        <dbReference type="Pfam" id="PF00483"/>
    </source>
</evidence>
<dbReference type="GO" id="GO:0005524">
    <property type="term" value="F:ATP binding"/>
    <property type="evidence" value="ECO:0007669"/>
    <property type="project" value="UniProtKB-KW"/>
</dbReference>
<dbReference type="InterPro" id="IPR056818">
    <property type="entry name" value="GlmU/GlgC-like_hexapep"/>
</dbReference>
<keyword evidence="2" id="KW-0321">Glycogen metabolism</keyword>
<proteinExistence type="inferred from homology"/>
<dbReference type="PANTHER" id="PTHR43523:SF2">
    <property type="entry name" value="GLUCOSE-1-PHOSPHATE ADENYLYLTRANSFERASE"/>
    <property type="match status" value="1"/>
</dbReference>
<dbReference type="Gene3D" id="2.160.10.10">
    <property type="entry name" value="Hexapeptide repeat proteins"/>
    <property type="match status" value="1"/>
</dbReference>
<dbReference type="GO" id="GO:0008878">
    <property type="term" value="F:glucose-1-phosphate adenylyltransferase activity"/>
    <property type="evidence" value="ECO:0007669"/>
    <property type="project" value="InterPro"/>
</dbReference>
<keyword evidence="3 11" id="KW-0808">Transferase</keyword>
<feature type="domain" description="Nucleotidyl transferase" evidence="9">
    <location>
        <begin position="6"/>
        <end position="255"/>
    </location>
</feature>
<dbReference type="Pfam" id="PF00483">
    <property type="entry name" value="NTP_transferase"/>
    <property type="match status" value="1"/>
</dbReference>
<dbReference type="CDD" id="cd02508">
    <property type="entry name" value="ADP_Glucose_PP"/>
    <property type="match status" value="1"/>
</dbReference>
<keyword evidence="4 11" id="KW-0548">Nucleotidyltransferase</keyword>